<dbReference type="AlphaFoldDB" id="A0A452J3R4"/>
<name>A0A452J3R4_9SAUR</name>
<dbReference type="SMART" id="SM00458">
    <property type="entry name" value="RICIN"/>
    <property type="match status" value="1"/>
</dbReference>
<reference evidence="3" key="2">
    <citation type="submission" date="2025-08" db="UniProtKB">
        <authorList>
            <consortium name="Ensembl"/>
        </authorList>
    </citation>
    <scope>IDENTIFICATION</scope>
</reference>
<evidence type="ECO:0000256" key="1">
    <source>
        <dbReference type="SAM" id="Phobius"/>
    </source>
</evidence>
<dbReference type="SUPFAM" id="SSF50370">
    <property type="entry name" value="Ricin B-like lectins"/>
    <property type="match status" value="1"/>
</dbReference>
<feature type="domain" description="Ricin B lectin" evidence="2">
    <location>
        <begin position="56"/>
        <end position="174"/>
    </location>
</feature>
<keyword evidence="4" id="KW-1185">Reference proteome</keyword>
<dbReference type="Proteomes" id="UP000291020">
    <property type="component" value="Unassembled WGS sequence"/>
</dbReference>
<reference evidence="3" key="3">
    <citation type="submission" date="2025-09" db="UniProtKB">
        <authorList>
            <consortium name="Ensembl"/>
        </authorList>
    </citation>
    <scope>IDENTIFICATION</scope>
</reference>
<accession>A0A452J3R4</accession>
<evidence type="ECO:0000259" key="2">
    <source>
        <dbReference type="SMART" id="SM00458"/>
    </source>
</evidence>
<reference evidence="4" key="1">
    <citation type="journal article" date="2017" name="PLoS ONE">
        <title>The Agassiz's desert tortoise genome provides a resource for the conservation of a threatened species.</title>
        <authorList>
            <person name="Tollis M."/>
            <person name="DeNardo D.F."/>
            <person name="Cornelius J.A."/>
            <person name="Dolby G.A."/>
            <person name="Edwards T."/>
            <person name="Henen B.T."/>
            <person name="Karl A.E."/>
            <person name="Murphy R.W."/>
            <person name="Kusumi K."/>
        </authorList>
    </citation>
    <scope>NUCLEOTIDE SEQUENCE [LARGE SCALE GENOMIC DNA]</scope>
</reference>
<proteinExistence type="predicted"/>
<dbReference type="Gene3D" id="2.80.10.50">
    <property type="match status" value="1"/>
</dbReference>
<keyword evidence="1" id="KW-0472">Membrane</keyword>
<feature type="transmembrane region" description="Helical" evidence="1">
    <location>
        <begin position="282"/>
        <end position="304"/>
    </location>
</feature>
<protein>
    <recommendedName>
        <fullName evidence="2">Ricin B lectin domain-containing protein</fullName>
    </recommendedName>
</protein>
<organism evidence="3 4">
    <name type="scientific">Gopherus agassizii</name>
    <name type="common">Agassiz's desert tortoise</name>
    <dbReference type="NCBI Taxonomy" id="38772"/>
    <lineage>
        <taxon>Eukaryota</taxon>
        <taxon>Metazoa</taxon>
        <taxon>Chordata</taxon>
        <taxon>Craniata</taxon>
        <taxon>Vertebrata</taxon>
        <taxon>Euteleostomi</taxon>
        <taxon>Archelosauria</taxon>
        <taxon>Testudinata</taxon>
        <taxon>Testudines</taxon>
        <taxon>Cryptodira</taxon>
        <taxon>Durocryptodira</taxon>
        <taxon>Testudinoidea</taxon>
        <taxon>Testudinidae</taxon>
        <taxon>Gopherus</taxon>
    </lineage>
</organism>
<dbReference type="InterPro" id="IPR000772">
    <property type="entry name" value="Ricin_B_lectin"/>
</dbReference>
<keyword evidence="1" id="KW-1133">Transmembrane helix</keyword>
<keyword evidence="1" id="KW-0812">Transmembrane</keyword>
<evidence type="ECO:0000313" key="4">
    <source>
        <dbReference type="Proteomes" id="UP000291020"/>
    </source>
</evidence>
<dbReference type="InterPro" id="IPR052678">
    <property type="entry name" value="OST-beta_subunit"/>
</dbReference>
<dbReference type="PANTHER" id="PTHR36129">
    <property type="entry name" value="ORGANIC SOLUTE TRANSPORTER SUBUNIT BETA-RELATED"/>
    <property type="match status" value="1"/>
</dbReference>
<dbReference type="Pfam" id="PF00652">
    <property type="entry name" value="Ricin_B_lectin"/>
    <property type="match status" value="1"/>
</dbReference>
<evidence type="ECO:0000313" key="3">
    <source>
        <dbReference type="Ensembl" id="ENSGAGP00000035063.1"/>
    </source>
</evidence>
<dbReference type="Ensembl" id="ENSGAGT00000039703.1">
    <property type="protein sequence ID" value="ENSGAGP00000035063.1"/>
    <property type="gene ID" value="ENSGAGG00000024925.1"/>
</dbReference>
<dbReference type="InterPro" id="IPR035992">
    <property type="entry name" value="Ricin_B-like_lectins"/>
</dbReference>
<dbReference type="PANTHER" id="PTHR36129:SF2">
    <property type="entry name" value="RICIN B LECTIN DOMAIN-CONTAINING PROTEIN"/>
    <property type="match status" value="1"/>
</dbReference>
<dbReference type="PROSITE" id="PS50231">
    <property type="entry name" value="RICIN_B_LECTIN"/>
    <property type="match status" value="1"/>
</dbReference>
<sequence>MKARVRKTNQLPLSSPGHSFRGLFFPLCCWETMELFKWSLRWMCLLPLLQVSEGQSFLIKNIRLEKCMQVAHQDSDQISLADCKLHAQQQQWRWDPRTKSIVSLKTKQCLTIQKPQEFASAYLEPCGDRERQMWACSKKGHLTLHGLGLHLNTKPGHRVFVSREKDKFSKWKTLSDETICAVSPTVATRLGDPMQEAVAVLGGVHKTKTISSSAKMHTSSRGSLMELPASTLAEFNSTVPAPRSDQMFLAMEEEVSGQFKNQPGHRGKGAGARSTATKWKTAMLVLSPFAFILGLIILTLNVRYNKKKKLSALKSYPEGCSRAALQEQSPLTVTAGSWQSSTPASHSSSLQHGEILIEWKDGTVTPLFDNANF</sequence>